<evidence type="ECO:0000256" key="2">
    <source>
        <dbReference type="ARBA" id="ARBA00023235"/>
    </source>
</evidence>
<evidence type="ECO:0000313" key="5">
    <source>
        <dbReference type="EMBL" id="GEO05985.1"/>
    </source>
</evidence>
<dbReference type="PANTHER" id="PTHR30345:SF0">
    <property type="entry name" value="DNA DAMAGE-REPAIR_TOLERATION PROTEIN DRT102"/>
    <property type="match status" value="1"/>
</dbReference>
<dbReference type="SUPFAM" id="SSF89623">
    <property type="entry name" value="Ribose/Galactose isomerase RpiB/AlsB"/>
    <property type="match status" value="1"/>
</dbReference>
<keyword evidence="6" id="KW-1185">Reference proteome</keyword>
<comment type="caution">
    <text evidence="5">The sequence shown here is derived from an EMBL/GenBank/DDBJ whole genome shotgun (WGS) entry which is preliminary data.</text>
</comment>
<name>A0A512B1Z5_9BACT</name>
<dbReference type="OrthoDB" id="1778624at2"/>
<feature type="binding site" evidence="4">
    <location>
        <position position="134"/>
    </location>
    <ligand>
        <name>D-ribulose 5-phosphate</name>
        <dbReference type="ChEBI" id="CHEBI:58121"/>
    </ligand>
</feature>
<dbReference type="Gene3D" id="3.40.1400.10">
    <property type="entry name" value="Sugar-phosphate isomerase, RpiB/LacA/LacB"/>
    <property type="match status" value="1"/>
</dbReference>
<feature type="active site" description="Proton donor" evidence="3">
    <location>
        <position position="100"/>
    </location>
</feature>
<keyword evidence="2 5" id="KW-0413">Isomerase</keyword>
<dbReference type="GO" id="GO:0009052">
    <property type="term" value="P:pentose-phosphate shunt, non-oxidative branch"/>
    <property type="evidence" value="ECO:0007669"/>
    <property type="project" value="TreeGrafter"/>
</dbReference>
<dbReference type="NCBIfam" id="TIGR00689">
    <property type="entry name" value="rpiB_lacA_lacB"/>
    <property type="match status" value="1"/>
</dbReference>
<dbReference type="AlphaFoldDB" id="A0A512B1Z5"/>
<sequence length="144" mass="15722">MARKIAIGGDHAGYTYKSFLIEQLQRNGYEVQDFGPGSDASVDYPDYVHPLATAMDNNEFDTAILVCGSGNGVAITANKHPKVRAALCWVPEIAKLAREHNNANILCIPARFVSEEVAKEMVDVFLNTGFEGGRHATRVNKIPC</sequence>
<evidence type="ECO:0000256" key="4">
    <source>
        <dbReference type="PIRSR" id="PIRSR005384-2"/>
    </source>
</evidence>
<gene>
    <name evidence="5" type="primary">rpiB_1</name>
    <name evidence="5" type="ORF">AAE02nite_36490</name>
</gene>
<comment type="similarity">
    <text evidence="1">Belongs to the LacAB/RpiB family.</text>
</comment>
<feature type="binding site" evidence="4">
    <location>
        <position position="101"/>
    </location>
    <ligand>
        <name>D-ribulose 5-phosphate</name>
        <dbReference type="ChEBI" id="CHEBI:58121"/>
    </ligand>
</feature>
<reference evidence="5 6" key="1">
    <citation type="submission" date="2019-07" db="EMBL/GenBank/DDBJ databases">
        <title>Whole genome shotgun sequence of Adhaeribacter aerolatus NBRC 106133.</title>
        <authorList>
            <person name="Hosoyama A."/>
            <person name="Uohara A."/>
            <person name="Ohji S."/>
            <person name="Ichikawa N."/>
        </authorList>
    </citation>
    <scope>NUCLEOTIDE SEQUENCE [LARGE SCALE GENOMIC DNA]</scope>
    <source>
        <strain evidence="5 6">NBRC 106133</strain>
    </source>
</reference>
<feature type="binding site" evidence="4">
    <location>
        <position position="111"/>
    </location>
    <ligand>
        <name>D-ribulose 5-phosphate</name>
        <dbReference type="ChEBI" id="CHEBI:58121"/>
    </ligand>
</feature>
<feature type="active site" description="Proton acceptor" evidence="3">
    <location>
        <position position="67"/>
    </location>
</feature>
<dbReference type="PANTHER" id="PTHR30345">
    <property type="entry name" value="RIBOSE-5-PHOSPHATE ISOMERASE B"/>
    <property type="match status" value="1"/>
</dbReference>
<dbReference type="Proteomes" id="UP000321532">
    <property type="component" value="Unassembled WGS sequence"/>
</dbReference>
<evidence type="ECO:0000313" key="6">
    <source>
        <dbReference type="Proteomes" id="UP000321532"/>
    </source>
</evidence>
<accession>A0A512B1Z5</accession>
<dbReference type="NCBIfam" id="NF004051">
    <property type="entry name" value="PRK05571.1"/>
    <property type="match status" value="1"/>
</dbReference>
<dbReference type="GO" id="GO:0019316">
    <property type="term" value="P:D-allose catabolic process"/>
    <property type="evidence" value="ECO:0007669"/>
    <property type="project" value="TreeGrafter"/>
</dbReference>
<dbReference type="InterPro" id="IPR003500">
    <property type="entry name" value="RpiB_LacA_LacB"/>
</dbReference>
<feature type="binding site" evidence="4">
    <location>
        <position position="138"/>
    </location>
    <ligand>
        <name>D-ribulose 5-phosphate</name>
        <dbReference type="ChEBI" id="CHEBI:58121"/>
    </ligand>
</feature>
<dbReference type="InterPro" id="IPR036569">
    <property type="entry name" value="RpiB_LacA_LacB_sf"/>
</dbReference>
<dbReference type="PIRSF" id="PIRSF005384">
    <property type="entry name" value="RpiB_LacA_B"/>
    <property type="match status" value="1"/>
</dbReference>
<dbReference type="InterPro" id="IPR004785">
    <property type="entry name" value="RpiB"/>
</dbReference>
<dbReference type="EMBL" id="BJYS01000029">
    <property type="protein sequence ID" value="GEO05985.1"/>
    <property type="molecule type" value="Genomic_DNA"/>
</dbReference>
<feature type="binding site" evidence="4">
    <location>
        <begin position="68"/>
        <end position="72"/>
    </location>
    <ligand>
        <name>D-ribulose 5-phosphate</name>
        <dbReference type="ChEBI" id="CHEBI:58121"/>
    </ligand>
</feature>
<organism evidence="5 6">
    <name type="scientific">Adhaeribacter aerolatus</name>
    <dbReference type="NCBI Taxonomy" id="670289"/>
    <lineage>
        <taxon>Bacteria</taxon>
        <taxon>Pseudomonadati</taxon>
        <taxon>Bacteroidota</taxon>
        <taxon>Cytophagia</taxon>
        <taxon>Cytophagales</taxon>
        <taxon>Hymenobacteraceae</taxon>
        <taxon>Adhaeribacter</taxon>
    </lineage>
</organism>
<proteinExistence type="inferred from homology"/>
<dbReference type="NCBIfam" id="TIGR01120">
    <property type="entry name" value="rpiB"/>
    <property type="match status" value="1"/>
</dbReference>
<dbReference type="Pfam" id="PF02502">
    <property type="entry name" value="LacAB_rpiB"/>
    <property type="match status" value="1"/>
</dbReference>
<feature type="binding site" evidence="4">
    <location>
        <begin position="10"/>
        <end position="11"/>
    </location>
    <ligand>
        <name>D-ribulose 5-phosphate</name>
        <dbReference type="ChEBI" id="CHEBI:58121"/>
    </ligand>
</feature>
<dbReference type="RefSeq" id="WP_146901126.1">
    <property type="nucleotide sequence ID" value="NZ_BJYS01000029.1"/>
</dbReference>
<dbReference type="GO" id="GO:0004751">
    <property type="term" value="F:ribose-5-phosphate isomerase activity"/>
    <property type="evidence" value="ECO:0007669"/>
    <property type="project" value="TreeGrafter"/>
</dbReference>
<evidence type="ECO:0000256" key="1">
    <source>
        <dbReference type="ARBA" id="ARBA00008754"/>
    </source>
</evidence>
<evidence type="ECO:0000256" key="3">
    <source>
        <dbReference type="PIRSR" id="PIRSR005384-1"/>
    </source>
</evidence>
<protein>
    <submittedName>
        <fullName evidence="5">Ribose 5-phosphate isomerase B</fullName>
    </submittedName>
</protein>